<dbReference type="Proteomes" id="UP000016496">
    <property type="component" value="Unassembled WGS sequence"/>
</dbReference>
<evidence type="ECO:0000313" key="2">
    <source>
        <dbReference type="Proteomes" id="UP000016496"/>
    </source>
</evidence>
<dbReference type="HOGENOM" id="CLU_2614704_0_0_10"/>
<comment type="caution">
    <text evidence="1">The sequence shown here is derived from an EMBL/GenBank/DDBJ whole genome shotgun (WGS) entry which is preliminary data.</text>
</comment>
<evidence type="ECO:0000313" key="1">
    <source>
        <dbReference type="EMBL" id="ERI86853.1"/>
    </source>
</evidence>
<gene>
    <name evidence="1" type="ORF">HMPREF1981_00752</name>
</gene>
<accession>U2CS06</accession>
<name>U2CS06_9BACE</name>
<protein>
    <submittedName>
        <fullName evidence="1">Uncharacterized protein</fullName>
    </submittedName>
</protein>
<dbReference type="EMBL" id="AWSV01000047">
    <property type="protein sequence ID" value="ERI86853.1"/>
    <property type="molecule type" value="Genomic_DNA"/>
</dbReference>
<dbReference type="AlphaFoldDB" id="U2CS06"/>
<reference evidence="1 2" key="1">
    <citation type="submission" date="2013-08" db="EMBL/GenBank/DDBJ databases">
        <authorList>
            <person name="Weinstock G."/>
            <person name="Sodergren E."/>
            <person name="Wylie T."/>
            <person name="Fulton L."/>
            <person name="Fulton R."/>
            <person name="Fronick C."/>
            <person name="O'Laughlin M."/>
            <person name="Godfrey J."/>
            <person name="Miner T."/>
            <person name="Herter B."/>
            <person name="Appelbaum E."/>
            <person name="Cordes M."/>
            <person name="Lek S."/>
            <person name="Wollam A."/>
            <person name="Pepin K.H."/>
            <person name="Palsikar V.B."/>
            <person name="Mitreva M."/>
            <person name="Wilson R.K."/>
        </authorList>
    </citation>
    <scope>NUCLEOTIDE SEQUENCE [LARGE SCALE GENOMIC DNA]</scope>
    <source>
        <strain evidence="1 2">F0041</strain>
    </source>
</reference>
<sequence>MSSEGKQPAFYSPYFRHDLPDCRLLVWQLQSLIYLTLLERWDNVKYCKTTSRNIDVGNIMDGGCFPFLFGVAVNFIRI</sequence>
<proteinExistence type="predicted"/>
<organism evidence="1 2">
    <name type="scientific">Bacteroides pyogenes F0041</name>
    <dbReference type="NCBI Taxonomy" id="1321819"/>
    <lineage>
        <taxon>Bacteria</taxon>
        <taxon>Pseudomonadati</taxon>
        <taxon>Bacteroidota</taxon>
        <taxon>Bacteroidia</taxon>
        <taxon>Bacteroidales</taxon>
        <taxon>Bacteroidaceae</taxon>
        <taxon>Bacteroides</taxon>
    </lineage>
</organism>